<feature type="compositionally biased region" description="Basic residues" evidence="1">
    <location>
        <begin position="1"/>
        <end position="12"/>
    </location>
</feature>
<dbReference type="Proteomes" id="UP000594261">
    <property type="component" value="Chromosome 9"/>
</dbReference>
<proteinExistence type="predicted"/>
<organism evidence="2 3">
    <name type="scientific">Quercus lobata</name>
    <name type="common">Valley oak</name>
    <dbReference type="NCBI Taxonomy" id="97700"/>
    <lineage>
        <taxon>Eukaryota</taxon>
        <taxon>Viridiplantae</taxon>
        <taxon>Streptophyta</taxon>
        <taxon>Embryophyta</taxon>
        <taxon>Tracheophyta</taxon>
        <taxon>Spermatophyta</taxon>
        <taxon>Magnoliopsida</taxon>
        <taxon>eudicotyledons</taxon>
        <taxon>Gunneridae</taxon>
        <taxon>Pentapetalae</taxon>
        <taxon>rosids</taxon>
        <taxon>fabids</taxon>
        <taxon>Fagales</taxon>
        <taxon>Fagaceae</taxon>
        <taxon>Quercus</taxon>
    </lineage>
</organism>
<dbReference type="AlphaFoldDB" id="A0A7N2MHH1"/>
<dbReference type="Gramene" id="QL09p006329:mrna">
    <property type="protein sequence ID" value="QL09p006329:mrna:CDS:1"/>
    <property type="gene ID" value="QL09p006329"/>
</dbReference>
<dbReference type="InParanoid" id="A0A7N2MHH1"/>
<accession>A0A7N2MHH1</accession>
<dbReference type="EMBL" id="LRBV02000009">
    <property type="status" value="NOT_ANNOTATED_CDS"/>
    <property type="molecule type" value="Genomic_DNA"/>
</dbReference>
<dbReference type="EnsemblPlants" id="QL09p006329:mrna">
    <property type="protein sequence ID" value="QL09p006329:mrna:CDS:1"/>
    <property type="gene ID" value="QL09p006329"/>
</dbReference>
<keyword evidence="3" id="KW-1185">Reference proteome</keyword>
<dbReference type="OMA" id="NHANGPR"/>
<evidence type="ECO:0000256" key="1">
    <source>
        <dbReference type="SAM" id="MobiDB-lite"/>
    </source>
</evidence>
<evidence type="ECO:0000313" key="3">
    <source>
        <dbReference type="Proteomes" id="UP000594261"/>
    </source>
</evidence>
<feature type="compositionally biased region" description="Polar residues" evidence="1">
    <location>
        <begin position="13"/>
        <end position="26"/>
    </location>
</feature>
<reference evidence="2 3" key="1">
    <citation type="journal article" date="2016" name="G3 (Bethesda)">
        <title>First Draft Assembly and Annotation of the Genome of a California Endemic Oak Quercus lobata Nee (Fagaceae).</title>
        <authorList>
            <person name="Sork V.L."/>
            <person name="Fitz-Gibbon S.T."/>
            <person name="Puiu D."/>
            <person name="Crepeau M."/>
            <person name="Gugger P.F."/>
            <person name="Sherman R."/>
            <person name="Stevens K."/>
            <person name="Langley C.H."/>
            <person name="Pellegrini M."/>
            <person name="Salzberg S.L."/>
        </authorList>
    </citation>
    <scope>NUCLEOTIDE SEQUENCE [LARGE SCALE GENOMIC DNA]</scope>
    <source>
        <strain evidence="2 3">cv. SW786</strain>
    </source>
</reference>
<protein>
    <submittedName>
        <fullName evidence="2">Uncharacterized protein</fullName>
    </submittedName>
</protein>
<reference evidence="2" key="2">
    <citation type="submission" date="2021-01" db="UniProtKB">
        <authorList>
            <consortium name="EnsemblPlants"/>
        </authorList>
    </citation>
    <scope>IDENTIFICATION</scope>
</reference>
<name>A0A7N2MHH1_QUELO</name>
<feature type="region of interest" description="Disordered" evidence="1">
    <location>
        <begin position="1"/>
        <end position="45"/>
    </location>
</feature>
<sequence>MGARLSRVKRSNSGRQPNSVNSSYGNMTPDRQMKRPMFHSPEKKSPKVELTLEEWLMASPDRPDYCSESELYVFRPCSKRVHPSLPRARGRTALSSKAIDSFCLERRVHIEEKAEVKSEVSSILGTKSGKLKKKVRFRLLEEADIIIFCSPEQ</sequence>
<evidence type="ECO:0000313" key="2">
    <source>
        <dbReference type="EnsemblPlants" id="QL09p006329:mrna:CDS:1"/>
    </source>
</evidence>